<dbReference type="AlphaFoldDB" id="A0A1X7GNU1"/>
<reference evidence="3 4" key="1">
    <citation type="submission" date="2017-04" db="EMBL/GenBank/DDBJ databases">
        <authorList>
            <person name="Afonso C.L."/>
            <person name="Miller P.J."/>
            <person name="Scott M.A."/>
            <person name="Spackman E."/>
            <person name="Goraichik I."/>
            <person name="Dimitrov K.M."/>
            <person name="Suarez D.L."/>
            <person name="Swayne D.E."/>
        </authorList>
    </citation>
    <scope>NUCLEOTIDE SEQUENCE [LARGE SCALE GENOMIC DNA]</scope>
    <source>
        <strain evidence="3 4">A2P</strain>
    </source>
</reference>
<dbReference type="PANTHER" id="PTHR30469:SF15">
    <property type="entry name" value="HLYD FAMILY OF SECRETION PROTEINS"/>
    <property type="match status" value="1"/>
</dbReference>
<dbReference type="InterPro" id="IPR006143">
    <property type="entry name" value="RND_pump_MFP"/>
</dbReference>
<dbReference type="Gene3D" id="2.40.50.100">
    <property type="match status" value="1"/>
</dbReference>
<dbReference type="PANTHER" id="PTHR30469">
    <property type="entry name" value="MULTIDRUG RESISTANCE PROTEIN MDTA"/>
    <property type="match status" value="1"/>
</dbReference>
<name>A0A1X7GNU1_9PROT</name>
<proteinExistence type="inferred from homology"/>
<organism evidence="3 4">
    <name type="scientific">Azospirillum oryzae</name>
    <dbReference type="NCBI Taxonomy" id="286727"/>
    <lineage>
        <taxon>Bacteria</taxon>
        <taxon>Pseudomonadati</taxon>
        <taxon>Pseudomonadota</taxon>
        <taxon>Alphaproteobacteria</taxon>
        <taxon>Rhodospirillales</taxon>
        <taxon>Azospirillaceae</taxon>
        <taxon>Azospirillum</taxon>
    </lineage>
</organism>
<dbReference type="STRING" id="286727.SAMN02982917_4154"/>
<sequence>MRRLLRRGLALLPILGVLAGGAWALWLRPLAVPVAAEEDEVPLEVYGIGTVEARVRSAVGLEVAGTLTELFADHGDRVPQGAVLARLDTRQQDARVAEAKAAVGQARAARARAEATILKAHSLLDKRRQAAGRRQQLLAKGSVSVEVAEDSAADLRVAEAELAVAQSDLAVAEAAVADSEARLRYESARLDRYTLTAPFDALVIARHKELGAAVNPGEPLFTLIAPDSVWALVHIDEASAGGLAEGLAATVRLRSLPGATFRARVTRIELESDRVTEERKVYLKCEVCPPRVYLAEQVEATIAVGRLPRAVLVPQMAIDGFDGRSGTVWTIEDGRLARRALSFGRRMLDGRLEVTGGLPDGVRPVVAAASGLREGRRADPLGAPP</sequence>
<evidence type="ECO:0000313" key="4">
    <source>
        <dbReference type="Proteomes" id="UP000192936"/>
    </source>
</evidence>
<gene>
    <name evidence="3" type="ORF">SAMN02982917_4154</name>
</gene>
<comment type="similarity">
    <text evidence="1">Belongs to the membrane fusion protein (MFP) (TC 8.A.1) family.</text>
</comment>
<dbReference type="RefSeq" id="WP_085089016.1">
    <property type="nucleotide sequence ID" value="NZ_FXAK01000007.1"/>
</dbReference>
<evidence type="ECO:0000313" key="3">
    <source>
        <dbReference type="EMBL" id="SMF72383.1"/>
    </source>
</evidence>
<feature type="domain" description="CusB-like beta-barrel" evidence="2">
    <location>
        <begin position="228"/>
        <end position="276"/>
    </location>
</feature>
<evidence type="ECO:0000256" key="1">
    <source>
        <dbReference type="ARBA" id="ARBA00009477"/>
    </source>
</evidence>
<dbReference type="Gene3D" id="2.40.30.170">
    <property type="match status" value="1"/>
</dbReference>
<dbReference type="SUPFAM" id="SSF111369">
    <property type="entry name" value="HlyD-like secretion proteins"/>
    <property type="match status" value="2"/>
</dbReference>
<evidence type="ECO:0000259" key="2">
    <source>
        <dbReference type="Pfam" id="PF25954"/>
    </source>
</evidence>
<dbReference type="NCBIfam" id="TIGR01730">
    <property type="entry name" value="RND_mfp"/>
    <property type="match status" value="1"/>
</dbReference>
<protein>
    <submittedName>
        <fullName evidence="3">HlyD family secretion protein</fullName>
    </submittedName>
</protein>
<accession>A0A1X7GNU1</accession>
<dbReference type="OrthoDB" id="9806939at2"/>
<dbReference type="GO" id="GO:0015562">
    <property type="term" value="F:efflux transmembrane transporter activity"/>
    <property type="evidence" value="ECO:0007669"/>
    <property type="project" value="TreeGrafter"/>
</dbReference>
<dbReference type="GO" id="GO:1990281">
    <property type="term" value="C:efflux pump complex"/>
    <property type="evidence" value="ECO:0007669"/>
    <property type="project" value="TreeGrafter"/>
</dbReference>
<dbReference type="Gene3D" id="1.10.287.470">
    <property type="entry name" value="Helix hairpin bin"/>
    <property type="match status" value="1"/>
</dbReference>
<dbReference type="Proteomes" id="UP000192936">
    <property type="component" value="Unassembled WGS sequence"/>
</dbReference>
<dbReference type="InterPro" id="IPR058792">
    <property type="entry name" value="Beta-barrel_RND_2"/>
</dbReference>
<dbReference type="EMBL" id="FXAK01000007">
    <property type="protein sequence ID" value="SMF72383.1"/>
    <property type="molecule type" value="Genomic_DNA"/>
</dbReference>
<dbReference type="Gene3D" id="2.40.420.20">
    <property type="match status" value="1"/>
</dbReference>
<dbReference type="Pfam" id="PF25954">
    <property type="entry name" value="Beta-barrel_RND_2"/>
    <property type="match status" value="1"/>
</dbReference>